<dbReference type="Gene3D" id="3.90.550.10">
    <property type="entry name" value="Spore Coat Polysaccharide Biosynthesis Protein SpsA, Chain A"/>
    <property type="match status" value="1"/>
</dbReference>
<name>A0A9W6TJM4_9STRA</name>
<comment type="function">
    <text evidence="8">Acts as a component of the translation initiation factor 2B (eIF2B) complex, which catalyzes the exchange of GDP for GTP on the eukaryotic initiation factor 2 (eIF2) complex gamma subunit. Its guanine nucleotide exchange factor activity is repressed when bound to eIF2 complex phosphorylated on the alpha subunit, thereby limiting the amount of methionyl-initiator methionine tRNA available to the ribosome and consequently global translation is repressed.</text>
</comment>
<dbReference type="GO" id="GO:0003743">
    <property type="term" value="F:translation initiation factor activity"/>
    <property type="evidence" value="ECO:0007669"/>
    <property type="project" value="UniProtKB-KW"/>
</dbReference>
<dbReference type="InterPro" id="IPR005835">
    <property type="entry name" value="NTP_transferase_dom"/>
</dbReference>
<dbReference type="SUPFAM" id="SSF53448">
    <property type="entry name" value="Nucleotide-diphospho-sugar transferases"/>
    <property type="match status" value="1"/>
</dbReference>
<evidence type="ECO:0000256" key="4">
    <source>
        <dbReference type="ARBA" id="ARBA00022540"/>
    </source>
</evidence>
<keyword evidence="4" id="KW-0396">Initiation factor</keyword>
<dbReference type="Pfam" id="PF00483">
    <property type="entry name" value="NTP_transferase"/>
    <property type="match status" value="1"/>
</dbReference>
<evidence type="ECO:0000256" key="2">
    <source>
        <dbReference type="ARBA" id="ARBA00007878"/>
    </source>
</evidence>
<protein>
    <recommendedName>
        <fullName evidence="6">Translation initiation factor eIF2B subunit gamma</fullName>
    </recommendedName>
    <alternativeName>
        <fullName evidence="7">eIF2B GDP-GTP exchange factor subunit gamma</fullName>
    </alternativeName>
</protein>
<gene>
    <name evidence="11" type="ORF">Plil01_000475000</name>
</gene>
<dbReference type="GO" id="GO:0005851">
    <property type="term" value="C:eukaryotic translation initiation factor 2B complex"/>
    <property type="evidence" value="ECO:0007669"/>
    <property type="project" value="TreeGrafter"/>
</dbReference>
<dbReference type="PANTHER" id="PTHR45989">
    <property type="entry name" value="TRANSLATION INITIATION FACTOR EIF-2B SUBUNIT GAMMA"/>
    <property type="match status" value="1"/>
</dbReference>
<keyword evidence="3" id="KW-0963">Cytoplasm</keyword>
<comment type="subunit">
    <text evidence="9">Component of the translation initiation factor 2B (eIF2B) complex which is a heterodecamer of two sets of five different subunits: alpha, beta, gamma, delta and epsilon. Subunits alpha, beta and delta comprise a regulatory subcomplex and subunits epsilon and gamma comprise a catalytic subcomplex. Within the complex, the hexameric regulatory complex resides at the center, with the two heterodimeric catalytic subcomplexes bound on opposite sides.</text>
</comment>
<evidence type="ECO:0000313" key="12">
    <source>
        <dbReference type="Proteomes" id="UP001165083"/>
    </source>
</evidence>
<dbReference type="PANTHER" id="PTHR45989:SF1">
    <property type="entry name" value="TRANSLATION INITIATION FACTOR EIF-2B SUBUNIT GAMMA"/>
    <property type="match status" value="1"/>
</dbReference>
<reference evidence="11" key="1">
    <citation type="submission" date="2023-04" db="EMBL/GenBank/DDBJ databases">
        <title>Phytophthora lilii NBRC 32176.</title>
        <authorList>
            <person name="Ichikawa N."/>
            <person name="Sato H."/>
            <person name="Tonouchi N."/>
        </authorList>
    </citation>
    <scope>NUCLEOTIDE SEQUENCE</scope>
    <source>
        <strain evidence="11">NBRC 32176</strain>
    </source>
</reference>
<dbReference type="EMBL" id="BSXW01000199">
    <property type="protein sequence ID" value="GMF14437.1"/>
    <property type="molecule type" value="Genomic_DNA"/>
</dbReference>
<dbReference type="InterPro" id="IPR051960">
    <property type="entry name" value="eIF2B_gamma"/>
</dbReference>
<evidence type="ECO:0000256" key="7">
    <source>
        <dbReference type="ARBA" id="ARBA00044229"/>
    </source>
</evidence>
<evidence type="ECO:0000256" key="1">
    <source>
        <dbReference type="ARBA" id="ARBA00004514"/>
    </source>
</evidence>
<evidence type="ECO:0000256" key="5">
    <source>
        <dbReference type="ARBA" id="ARBA00022917"/>
    </source>
</evidence>
<evidence type="ECO:0000256" key="8">
    <source>
        <dbReference type="ARBA" id="ARBA00045373"/>
    </source>
</evidence>
<dbReference type="GO" id="GO:0005829">
    <property type="term" value="C:cytosol"/>
    <property type="evidence" value="ECO:0007669"/>
    <property type="project" value="UniProtKB-SubCell"/>
</dbReference>
<evidence type="ECO:0000313" key="11">
    <source>
        <dbReference type="EMBL" id="GMF14437.1"/>
    </source>
</evidence>
<comment type="subcellular location">
    <subcellularLocation>
        <location evidence="1">Cytoplasm</location>
        <location evidence="1">Cytosol</location>
    </subcellularLocation>
</comment>
<dbReference type="CDD" id="cd04198">
    <property type="entry name" value="eIF-2B_gamma_N"/>
    <property type="match status" value="1"/>
</dbReference>
<dbReference type="Proteomes" id="UP001165083">
    <property type="component" value="Unassembled WGS sequence"/>
</dbReference>
<organism evidence="11 12">
    <name type="scientific">Phytophthora lilii</name>
    <dbReference type="NCBI Taxonomy" id="2077276"/>
    <lineage>
        <taxon>Eukaryota</taxon>
        <taxon>Sar</taxon>
        <taxon>Stramenopiles</taxon>
        <taxon>Oomycota</taxon>
        <taxon>Peronosporomycetes</taxon>
        <taxon>Peronosporales</taxon>
        <taxon>Peronosporaceae</taxon>
        <taxon>Phytophthora</taxon>
    </lineage>
</organism>
<evidence type="ECO:0000256" key="3">
    <source>
        <dbReference type="ARBA" id="ARBA00022490"/>
    </source>
</evidence>
<dbReference type="InterPro" id="IPR029044">
    <property type="entry name" value="Nucleotide-diphossugar_trans"/>
</dbReference>
<dbReference type="GO" id="GO:0005085">
    <property type="term" value="F:guanyl-nucleotide exchange factor activity"/>
    <property type="evidence" value="ECO:0007669"/>
    <property type="project" value="TreeGrafter"/>
</dbReference>
<keyword evidence="12" id="KW-1185">Reference proteome</keyword>
<evidence type="ECO:0000256" key="6">
    <source>
        <dbReference type="ARBA" id="ARBA00044196"/>
    </source>
</evidence>
<feature type="domain" description="Nucleotidyl transferase" evidence="10">
    <location>
        <begin position="6"/>
        <end position="140"/>
    </location>
</feature>
<evidence type="ECO:0000259" key="10">
    <source>
        <dbReference type="Pfam" id="PF00483"/>
    </source>
</evidence>
<accession>A0A9W6TJM4</accession>
<sequence>MAEFQALILAGGRGIRLYPLTEETPKSLLPANGKPLLWYQLHLLETSGFTEVLVLAVPDLLAPIQDYVTREFDGKIHVELCEVADNTETADALRQVADRIKRDFIVLAGDLVTDVVLHNVADFHRIHDASVTMLLRQEPPARKGDKPRRDKDMTDCIALVEAEDNRVVLVSQAVHMNEDLYVAKSLLKRRSNFVLHTDLYDAHFYIFSHWVLDLLQEKKYIASIKADLVPHLVRRQFRGADALPESVREKAASRQALAASLSLAEEKYDPEDLVRCFAYVLPTNAYCERADTIPAYRAMDAEVGSRLRIKRSGSISN</sequence>
<keyword evidence="5" id="KW-0648">Protein biosynthesis</keyword>
<dbReference type="GO" id="GO:0002183">
    <property type="term" value="P:cytoplasmic translational initiation"/>
    <property type="evidence" value="ECO:0007669"/>
    <property type="project" value="TreeGrafter"/>
</dbReference>
<evidence type="ECO:0000256" key="9">
    <source>
        <dbReference type="ARBA" id="ARBA00046432"/>
    </source>
</evidence>
<comment type="caution">
    <text evidence="11">The sequence shown here is derived from an EMBL/GenBank/DDBJ whole genome shotgun (WGS) entry which is preliminary data.</text>
</comment>
<comment type="similarity">
    <text evidence="2">Belongs to the eIF-2B gamma/epsilon subunits family.</text>
</comment>
<proteinExistence type="inferred from homology"/>
<dbReference type="AlphaFoldDB" id="A0A9W6TJM4"/>
<dbReference type="OrthoDB" id="10250549at2759"/>